<dbReference type="RefSeq" id="WP_152806341.1">
    <property type="nucleotide sequence ID" value="NZ_WHNX01000036.1"/>
</dbReference>
<comment type="caution">
    <text evidence="1">The sequence shown here is derived from an EMBL/GenBank/DDBJ whole genome shotgun (WGS) entry which is preliminary data.</text>
</comment>
<evidence type="ECO:0000313" key="2">
    <source>
        <dbReference type="Proteomes" id="UP000440004"/>
    </source>
</evidence>
<protein>
    <submittedName>
        <fullName evidence="1">Uncharacterized protein</fullName>
    </submittedName>
</protein>
<accession>A0A6A7KBU0</accession>
<gene>
    <name evidence="1" type="ORF">GC105_14640</name>
</gene>
<keyword evidence="2" id="KW-1185">Reference proteome</keyword>
<reference evidence="1 2" key="1">
    <citation type="submission" date="2019-10" db="EMBL/GenBank/DDBJ databases">
        <title>Alkalibaculum tamaniensis sp.nov., a new alkaliphilic acetogen, isolated on methoxylated aromatics from a mud volcano.</title>
        <authorList>
            <person name="Khomyakova M.A."/>
            <person name="Merkel A.Y."/>
            <person name="Bonch-Osmolovskaya E.A."/>
            <person name="Slobodkin A.I."/>
        </authorList>
    </citation>
    <scope>NUCLEOTIDE SEQUENCE [LARGE SCALE GENOMIC DNA]</scope>
    <source>
        <strain evidence="1 2">M08DMB</strain>
    </source>
</reference>
<dbReference type="AlphaFoldDB" id="A0A6A7KBU0"/>
<organism evidence="1 2">
    <name type="scientific">Alkalibaculum sporogenes</name>
    <dbReference type="NCBI Taxonomy" id="2655001"/>
    <lineage>
        <taxon>Bacteria</taxon>
        <taxon>Bacillati</taxon>
        <taxon>Bacillota</taxon>
        <taxon>Clostridia</taxon>
        <taxon>Eubacteriales</taxon>
        <taxon>Eubacteriaceae</taxon>
        <taxon>Alkalibaculum</taxon>
    </lineage>
</organism>
<evidence type="ECO:0000313" key="1">
    <source>
        <dbReference type="EMBL" id="MPW27019.1"/>
    </source>
</evidence>
<name>A0A6A7KBU0_9FIRM</name>
<sequence>MNKDQIKSIIEEKITNANYTTRGTATVGLEEISDLNVIESILEELSSENEYSRYSIELDKGTKTLNVIDPDENLEGFENIHPSRKPCN</sequence>
<dbReference type="EMBL" id="WHNX01000036">
    <property type="protein sequence ID" value="MPW27019.1"/>
    <property type="molecule type" value="Genomic_DNA"/>
</dbReference>
<proteinExistence type="predicted"/>
<dbReference type="Proteomes" id="UP000440004">
    <property type="component" value="Unassembled WGS sequence"/>
</dbReference>